<evidence type="ECO:0000313" key="12">
    <source>
        <dbReference type="EMBL" id="CAF9910658.1"/>
    </source>
</evidence>
<keyword evidence="5 12" id="KW-0032">Aminotransferase</keyword>
<dbReference type="InterPro" id="IPR015424">
    <property type="entry name" value="PyrdxlP-dep_Trfase"/>
</dbReference>
<comment type="caution">
    <text evidence="12">The sequence shown here is derived from an EMBL/GenBank/DDBJ whole genome shotgun (WGS) entry which is preliminary data.</text>
</comment>
<feature type="region of interest" description="Disordered" evidence="10">
    <location>
        <begin position="541"/>
        <end position="569"/>
    </location>
</feature>
<dbReference type="GO" id="GO:0047536">
    <property type="term" value="F:2-aminoadipate transaminase activity"/>
    <property type="evidence" value="ECO:0007669"/>
    <property type="project" value="TreeGrafter"/>
</dbReference>
<dbReference type="GO" id="GO:0005737">
    <property type="term" value="C:cytoplasm"/>
    <property type="evidence" value="ECO:0007669"/>
    <property type="project" value="UniProtKB-SubCell"/>
</dbReference>
<evidence type="ECO:0000259" key="11">
    <source>
        <dbReference type="Pfam" id="PF00155"/>
    </source>
</evidence>
<keyword evidence="13" id="KW-1185">Reference proteome</keyword>
<name>A0A8H3IA23_9LECA</name>
<comment type="catalytic activity">
    <reaction evidence="8">
        <text>an aromatic L-alpha-amino acid + 2-oxoglutarate = an aromatic oxo-acid + L-glutamate</text>
        <dbReference type="Rhea" id="RHEA:17533"/>
        <dbReference type="ChEBI" id="CHEBI:16810"/>
        <dbReference type="ChEBI" id="CHEBI:29985"/>
        <dbReference type="ChEBI" id="CHEBI:73309"/>
        <dbReference type="ChEBI" id="CHEBI:84824"/>
        <dbReference type="EC" id="2.6.1.57"/>
    </reaction>
</comment>
<evidence type="ECO:0000256" key="9">
    <source>
        <dbReference type="ARBA" id="ARBA00067014"/>
    </source>
</evidence>
<dbReference type="InterPro" id="IPR004839">
    <property type="entry name" value="Aminotransferase_I/II_large"/>
</dbReference>
<evidence type="ECO:0000256" key="4">
    <source>
        <dbReference type="ARBA" id="ARBA00022490"/>
    </source>
</evidence>
<evidence type="ECO:0000256" key="5">
    <source>
        <dbReference type="ARBA" id="ARBA00022576"/>
    </source>
</evidence>
<dbReference type="EC" id="2.6.1.57" evidence="9"/>
<proteinExistence type="inferred from homology"/>
<dbReference type="Gene3D" id="3.40.640.10">
    <property type="entry name" value="Type I PLP-dependent aspartate aminotransferase-like (Major domain)"/>
    <property type="match status" value="1"/>
</dbReference>
<evidence type="ECO:0000313" key="13">
    <source>
        <dbReference type="Proteomes" id="UP000664534"/>
    </source>
</evidence>
<evidence type="ECO:0000256" key="8">
    <source>
        <dbReference type="ARBA" id="ARBA00051993"/>
    </source>
</evidence>
<evidence type="ECO:0000256" key="7">
    <source>
        <dbReference type="ARBA" id="ARBA00022898"/>
    </source>
</evidence>
<evidence type="ECO:0000256" key="3">
    <source>
        <dbReference type="ARBA" id="ARBA00007441"/>
    </source>
</evidence>
<keyword evidence="4" id="KW-0963">Cytoplasm</keyword>
<dbReference type="AlphaFoldDB" id="A0A8H3IA23"/>
<dbReference type="InterPro" id="IPR015421">
    <property type="entry name" value="PyrdxlP-dep_Trfase_major"/>
</dbReference>
<evidence type="ECO:0000256" key="1">
    <source>
        <dbReference type="ARBA" id="ARBA00001933"/>
    </source>
</evidence>
<feature type="domain" description="Aminotransferase class I/classII large" evidence="11">
    <location>
        <begin position="185"/>
        <end position="526"/>
    </location>
</feature>
<comment type="similarity">
    <text evidence="3">Belongs to the class-I pyridoxal-phosphate-dependent aminotransferase family.</text>
</comment>
<comment type="cofactor">
    <cofactor evidence="1">
        <name>pyridoxal 5'-phosphate</name>
        <dbReference type="ChEBI" id="CHEBI:597326"/>
    </cofactor>
</comment>
<dbReference type="CDD" id="cd00609">
    <property type="entry name" value="AAT_like"/>
    <property type="match status" value="1"/>
</dbReference>
<comment type="subcellular location">
    <subcellularLocation>
        <location evidence="2">Cytoplasm</location>
    </subcellularLocation>
</comment>
<protein>
    <recommendedName>
        <fullName evidence="9">aromatic-amino-acid transaminase</fullName>
        <ecNumber evidence="9">2.6.1.57</ecNumber>
    </recommendedName>
</protein>
<evidence type="ECO:0000256" key="6">
    <source>
        <dbReference type="ARBA" id="ARBA00022679"/>
    </source>
</evidence>
<dbReference type="EMBL" id="CAJPDT010000007">
    <property type="protein sequence ID" value="CAF9910658.1"/>
    <property type="molecule type" value="Genomic_DNA"/>
</dbReference>
<keyword evidence="6" id="KW-0808">Transferase</keyword>
<organism evidence="12 13">
    <name type="scientific">Imshaugia aleurites</name>
    <dbReference type="NCBI Taxonomy" id="172621"/>
    <lineage>
        <taxon>Eukaryota</taxon>
        <taxon>Fungi</taxon>
        <taxon>Dikarya</taxon>
        <taxon>Ascomycota</taxon>
        <taxon>Pezizomycotina</taxon>
        <taxon>Lecanoromycetes</taxon>
        <taxon>OSLEUM clade</taxon>
        <taxon>Lecanoromycetidae</taxon>
        <taxon>Lecanorales</taxon>
        <taxon>Lecanorineae</taxon>
        <taxon>Parmeliaceae</taxon>
        <taxon>Imshaugia</taxon>
    </lineage>
</organism>
<dbReference type="GO" id="GO:0009074">
    <property type="term" value="P:aromatic amino acid family catabolic process"/>
    <property type="evidence" value="ECO:0007669"/>
    <property type="project" value="TreeGrafter"/>
</dbReference>
<dbReference type="GO" id="GO:0008793">
    <property type="term" value="F:aromatic-amino-acid transaminase activity"/>
    <property type="evidence" value="ECO:0007669"/>
    <property type="project" value="TreeGrafter"/>
</dbReference>
<dbReference type="InterPro" id="IPR050859">
    <property type="entry name" value="Class-I_PLP-dep_aminotransf"/>
</dbReference>
<evidence type="ECO:0000256" key="2">
    <source>
        <dbReference type="ARBA" id="ARBA00004496"/>
    </source>
</evidence>
<dbReference type="PANTHER" id="PTHR42790:SF21">
    <property type="entry name" value="AROMATIC_AMINOADIPATE AMINOTRANSFERASE 1"/>
    <property type="match status" value="1"/>
</dbReference>
<evidence type="ECO:0000256" key="10">
    <source>
        <dbReference type="SAM" id="MobiDB-lite"/>
    </source>
</evidence>
<dbReference type="GO" id="GO:0019878">
    <property type="term" value="P:lysine biosynthetic process via aminoadipic acid"/>
    <property type="evidence" value="ECO:0007669"/>
    <property type="project" value="TreeGrafter"/>
</dbReference>
<dbReference type="OrthoDB" id="691673at2759"/>
<dbReference type="FunFam" id="3.40.640.10:FF:000074">
    <property type="entry name" value="Aromatic amino acid aminotransferase"/>
    <property type="match status" value="1"/>
</dbReference>
<keyword evidence="7" id="KW-0663">Pyridoxal phosphate</keyword>
<dbReference type="Proteomes" id="UP000664534">
    <property type="component" value="Unassembled WGS sequence"/>
</dbReference>
<dbReference type="GO" id="GO:0030170">
    <property type="term" value="F:pyridoxal phosphate binding"/>
    <property type="evidence" value="ECO:0007669"/>
    <property type="project" value="InterPro"/>
</dbReference>
<dbReference type="Pfam" id="PF00155">
    <property type="entry name" value="Aminotran_1_2"/>
    <property type="match status" value="1"/>
</dbReference>
<reference evidence="12" key="1">
    <citation type="submission" date="2021-03" db="EMBL/GenBank/DDBJ databases">
        <authorList>
            <person name="Tagirdzhanova G."/>
        </authorList>
    </citation>
    <scope>NUCLEOTIDE SEQUENCE</scope>
</reference>
<feature type="compositionally biased region" description="Basic and acidic residues" evidence="10">
    <location>
        <begin position="541"/>
        <end position="554"/>
    </location>
</feature>
<accession>A0A8H3IA23</accession>
<dbReference type="PANTHER" id="PTHR42790">
    <property type="entry name" value="AMINOTRANSFERASE"/>
    <property type="match status" value="1"/>
</dbReference>
<sequence length="569" mass="63505">MAPPTALDVQTTSDTQIATFSDKFSVNGVAARRSNEPRISGGVAAHASSEMFKGPGYGKPKAKRWDHRLTLESLARKPSSLKGAQKYLSNPEVEGLISLGGGLPSSQYFPFQNIDIKVPVPPHFSEQEVKESGIVKRTGKHDIAEGKSIYDIHVALNYGQSTGSAQILRFVTEHTEIVHNPPYKDWQCSMTVGSTSALDMAYRMFCTRGEYMLTEEYTFSTAAETVRPMGVKCIGVKMDEQGLLPSDLDSILSNWNSAARNGAHKPWLLYTVPSGQNPTGATQSKQRREEIYRMAQKHDIYILEDEPYYFLQMQPYTGPNAPDVPPPSSHSAFIDALVPSLLSMDIDGRVMRMDSFSKVIAPGVRVGWITASEQIIERFVRHSEVSTQNPSGTSQLLMFKLLEETWGHAGYLDWLIYIRLEYTKRRDNICYACEKYLPREVASWNPPMAGMFHWMKIDWQKYPSKEGKSMLEIEDEIFHAAIDKGTLTSKGSWFRAETDNPGNDMFFRTTFAAAPPDQVGQAIERFGSALRAVFRLEEPGNGHVEEARDGHVEEASNGLAKEGADGHVQ</sequence>
<dbReference type="SUPFAM" id="SSF53383">
    <property type="entry name" value="PLP-dependent transferases"/>
    <property type="match status" value="1"/>
</dbReference>
<dbReference type="GO" id="GO:0006571">
    <property type="term" value="P:tyrosine biosynthetic process"/>
    <property type="evidence" value="ECO:0007669"/>
    <property type="project" value="TreeGrafter"/>
</dbReference>
<gene>
    <name evidence="12" type="primary">ARO8_2</name>
    <name evidence="12" type="ORF">IMSHALPRED_009276</name>
</gene>